<evidence type="ECO:0000256" key="4">
    <source>
        <dbReference type="ARBA" id="ARBA00022692"/>
    </source>
</evidence>
<keyword evidence="4 7" id="KW-0812">Transmembrane</keyword>
<dbReference type="PANTHER" id="PTHR23513">
    <property type="entry name" value="INTEGRAL MEMBRANE EFFLUX PROTEIN-RELATED"/>
    <property type="match status" value="1"/>
</dbReference>
<protein>
    <submittedName>
        <fullName evidence="9">MFS transporter</fullName>
    </submittedName>
</protein>
<keyword evidence="5 7" id="KW-1133">Transmembrane helix</keyword>
<feature type="domain" description="Major facilitator superfamily (MFS) profile" evidence="8">
    <location>
        <begin position="32"/>
        <end position="419"/>
    </location>
</feature>
<evidence type="ECO:0000256" key="6">
    <source>
        <dbReference type="ARBA" id="ARBA00023136"/>
    </source>
</evidence>
<dbReference type="Proteomes" id="UP000632377">
    <property type="component" value="Unassembled WGS sequence"/>
</dbReference>
<evidence type="ECO:0000256" key="1">
    <source>
        <dbReference type="ARBA" id="ARBA00004651"/>
    </source>
</evidence>
<dbReference type="PANTHER" id="PTHR23513:SF6">
    <property type="entry name" value="MAJOR FACILITATOR SUPERFAMILY ASSOCIATED DOMAIN-CONTAINING PROTEIN"/>
    <property type="match status" value="1"/>
</dbReference>
<sequence length="424" mass="46985">MENEVENKSIEFKLIDKLDREEDLQKELWNRNFILIVQGQLISVFGDNIYEIALSFWILSITGSTALMAATMAVTVVPRILISPFAGTFIDRHDRRNIMIITDAIRGISILFIGIAAVIGFIQIWMIIVIGIIVGICGCFFSPAINSAIPDIVSKSKLIKANSVLSLANTANYMVGNAVGGFIVQILGAPIIFIINGVSFLFSAAAEFFVKIPQVEEISKNVDFLEDMKAGINFVKNSKGLKYLFITICFFNSFASMSMTLTLPWFKMNKQLGLAFYGIAMAINALGMLIGFTALSSIEVKKERKFFAFISSGILLSITMIIYSLTLNRYLIGIMFFIDGFCIAIVNSLIQSSIQINVHSSMRAKAFALKDMLTYALVPLSMIIAGILAEKVKINIIIMVDYVVFLTIFVLLVFVSSVKEMMNT</sequence>
<feature type="transmembrane region" description="Helical" evidence="7">
    <location>
        <begin position="272"/>
        <end position="294"/>
    </location>
</feature>
<feature type="transmembrane region" description="Helical" evidence="7">
    <location>
        <begin position="182"/>
        <end position="210"/>
    </location>
</feature>
<dbReference type="InterPro" id="IPR011701">
    <property type="entry name" value="MFS"/>
</dbReference>
<dbReference type="InterPro" id="IPR022324">
    <property type="entry name" value="Bacilysin_exporter_BacE_put"/>
</dbReference>
<dbReference type="PROSITE" id="PS50850">
    <property type="entry name" value="MFS"/>
    <property type="match status" value="1"/>
</dbReference>
<reference evidence="9 10" key="1">
    <citation type="submission" date="2021-01" db="EMBL/GenBank/DDBJ databases">
        <title>Genome public.</title>
        <authorList>
            <person name="Liu C."/>
            <person name="Sun Q."/>
        </authorList>
    </citation>
    <scope>NUCLEOTIDE SEQUENCE [LARGE SCALE GENOMIC DNA]</scope>
    <source>
        <strain evidence="9 10">YIM B02515</strain>
    </source>
</reference>
<dbReference type="RefSeq" id="WP_202751285.1">
    <property type="nucleotide sequence ID" value="NZ_JAESWC010000023.1"/>
</dbReference>
<name>A0ABS1TGT0_9CLOT</name>
<accession>A0ABS1TGT0</accession>
<keyword evidence="3" id="KW-1003">Cell membrane</keyword>
<keyword evidence="2" id="KW-0813">Transport</keyword>
<evidence type="ECO:0000256" key="3">
    <source>
        <dbReference type="ARBA" id="ARBA00022475"/>
    </source>
</evidence>
<feature type="transmembrane region" description="Helical" evidence="7">
    <location>
        <begin position="243"/>
        <end position="266"/>
    </location>
</feature>
<keyword evidence="6 7" id="KW-0472">Membrane</keyword>
<feature type="transmembrane region" description="Helical" evidence="7">
    <location>
        <begin position="125"/>
        <end position="146"/>
    </location>
</feature>
<evidence type="ECO:0000313" key="10">
    <source>
        <dbReference type="Proteomes" id="UP000632377"/>
    </source>
</evidence>
<feature type="transmembrane region" description="Helical" evidence="7">
    <location>
        <begin position="330"/>
        <end position="350"/>
    </location>
</feature>
<comment type="caution">
    <text evidence="9">The sequence shown here is derived from an EMBL/GenBank/DDBJ whole genome shotgun (WGS) entry which is preliminary data.</text>
</comment>
<feature type="transmembrane region" description="Helical" evidence="7">
    <location>
        <begin position="394"/>
        <end position="415"/>
    </location>
</feature>
<dbReference type="Gene3D" id="1.20.1250.20">
    <property type="entry name" value="MFS general substrate transporter like domains"/>
    <property type="match status" value="1"/>
</dbReference>
<feature type="transmembrane region" description="Helical" evidence="7">
    <location>
        <begin position="371"/>
        <end position="388"/>
    </location>
</feature>
<dbReference type="Pfam" id="PF07690">
    <property type="entry name" value="MFS_1"/>
    <property type="match status" value="1"/>
</dbReference>
<evidence type="ECO:0000259" key="8">
    <source>
        <dbReference type="PROSITE" id="PS50850"/>
    </source>
</evidence>
<evidence type="ECO:0000256" key="7">
    <source>
        <dbReference type="SAM" id="Phobius"/>
    </source>
</evidence>
<gene>
    <name evidence="9" type="ORF">JK636_22735</name>
</gene>
<feature type="transmembrane region" description="Helical" evidence="7">
    <location>
        <begin position="54"/>
        <end position="77"/>
    </location>
</feature>
<dbReference type="EMBL" id="JAESWC010000023">
    <property type="protein sequence ID" value="MBL4938525.1"/>
    <property type="molecule type" value="Genomic_DNA"/>
</dbReference>
<evidence type="ECO:0000256" key="5">
    <source>
        <dbReference type="ARBA" id="ARBA00022989"/>
    </source>
</evidence>
<dbReference type="SUPFAM" id="SSF103473">
    <property type="entry name" value="MFS general substrate transporter"/>
    <property type="match status" value="1"/>
</dbReference>
<keyword evidence="10" id="KW-1185">Reference proteome</keyword>
<feature type="transmembrane region" description="Helical" evidence="7">
    <location>
        <begin position="306"/>
        <end position="324"/>
    </location>
</feature>
<dbReference type="InterPro" id="IPR036259">
    <property type="entry name" value="MFS_trans_sf"/>
</dbReference>
<feature type="transmembrane region" description="Helical" evidence="7">
    <location>
        <begin position="98"/>
        <end position="119"/>
    </location>
</feature>
<evidence type="ECO:0000256" key="2">
    <source>
        <dbReference type="ARBA" id="ARBA00022448"/>
    </source>
</evidence>
<proteinExistence type="predicted"/>
<comment type="subcellular location">
    <subcellularLocation>
        <location evidence="1">Cell membrane</location>
        <topology evidence="1">Multi-pass membrane protein</topology>
    </subcellularLocation>
</comment>
<dbReference type="InterPro" id="IPR020846">
    <property type="entry name" value="MFS_dom"/>
</dbReference>
<dbReference type="CDD" id="cd06173">
    <property type="entry name" value="MFS_MefA_like"/>
    <property type="match status" value="1"/>
</dbReference>
<organism evidence="9 10">
    <name type="scientific">Clostridium rhizosphaerae</name>
    <dbReference type="NCBI Taxonomy" id="2803861"/>
    <lineage>
        <taxon>Bacteria</taxon>
        <taxon>Bacillati</taxon>
        <taxon>Bacillota</taxon>
        <taxon>Clostridia</taxon>
        <taxon>Eubacteriales</taxon>
        <taxon>Clostridiaceae</taxon>
        <taxon>Clostridium</taxon>
    </lineage>
</organism>
<dbReference type="PRINTS" id="PR01988">
    <property type="entry name" value="EXPORTERBACE"/>
</dbReference>
<evidence type="ECO:0000313" key="9">
    <source>
        <dbReference type="EMBL" id="MBL4938525.1"/>
    </source>
</evidence>